<proteinExistence type="predicted"/>
<sequence length="15" mass="1941">MLRIHEKIINVWIYL</sequence>
<evidence type="ECO:0000313" key="1">
    <source>
        <dbReference type="EMBL" id="CDW37095.1"/>
    </source>
</evidence>
<accession>A0A0K2UG96</accession>
<reference evidence="1" key="1">
    <citation type="submission" date="2014-05" db="EMBL/GenBank/DDBJ databases">
        <authorList>
            <person name="Chronopoulou M."/>
        </authorList>
    </citation>
    <scope>NUCLEOTIDE SEQUENCE</scope>
    <source>
        <tissue evidence="1">Whole organism</tissue>
    </source>
</reference>
<organism evidence="1">
    <name type="scientific">Lepeophtheirus salmonis</name>
    <name type="common">Salmon louse</name>
    <name type="synonym">Caligus salmonis</name>
    <dbReference type="NCBI Taxonomy" id="72036"/>
    <lineage>
        <taxon>Eukaryota</taxon>
        <taxon>Metazoa</taxon>
        <taxon>Ecdysozoa</taxon>
        <taxon>Arthropoda</taxon>
        <taxon>Crustacea</taxon>
        <taxon>Multicrustacea</taxon>
        <taxon>Hexanauplia</taxon>
        <taxon>Copepoda</taxon>
        <taxon>Siphonostomatoida</taxon>
        <taxon>Caligidae</taxon>
        <taxon>Lepeophtheirus</taxon>
    </lineage>
</organism>
<dbReference type="EMBL" id="HACA01019734">
    <property type="protein sequence ID" value="CDW37095.1"/>
    <property type="molecule type" value="Transcribed_RNA"/>
</dbReference>
<name>A0A0K2UG96_LEPSM</name>
<protein>
    <submittedName>
        <fullName evidence="1">Uncharacterized protein</fullName>
    </submittedName>
</protein>